<evidence type="ECO:0000256" key="3">
    <source>
        <dbReference type="PROSITE-ProRule" id="PRU00277"/>
    </source>
</evidence>
<keyword evidence="3 4" id="KW-0413">Isomerase</keyword>
<comment type="catalytic activity">
    <reaction evidence="1 3 4">
        <text>[protein]-peptidylproline (omega=180) = [protein]-peptidylproline (omega=0)</text>
        <dbReference type="Rhea" id="RHEA:16237"/>
        <dbReference type="Rhea" id="RHEA-COMP:10747"/>
        <dbReference type="Rhea" id="RHEA-COMP:10748"/>
        <dbReference type="ChEBI" id="CHEBI:83833"/>
        <dbReference type="ChEBI" id="CHEBI:83834"/>
        <dbReference type="EC" id="5.2.1.8"/>
    </reaction>
</comment>
<keyword evidence="7" id="KW-1185">Reference proteome</keyword>
<dbReference type="EMBL" id="OUNR01000016">
    <property type="protein sequence ID" value="SPP65233.1"/>
    <property type="molecule type" value="Genomic_DNA"/>
</dbReference>
<dbReference type="Pfam" id="PF00254">
    <property type="entry name" value="FKBP_C"/>
    <property type="match status" value="1"/>
</dbReference>
<dbReference type="RefSeq" id="WP_121989547.1">
    <property type="nucleotide sequence ID" value="NZ_OUNR01000016.1"/>
</dbReference>
<dbReference type="SUPFAM" id="SSF54534">
    <property type="entry name" value="FKBP-like"/>
    <property type="match status" value="1"/>
</dbReference>
<dbReference type="InterPro" id="IPR046357">
    <property type="entry name" value="PPIase_dom_sf"/>
</dbReference>
<dbReference type="Proteomes" id="UP000248168">
    <property type="component" value="Unassembled WGS sequence"/>
</dbReference>
<evidence type="ECO:0000313" key="7">
    <source>
        <dbReference type="Proteomes" id="UP000248168"/>
    </source>
</evidence>
<evidence type="ECO:0000259" key="5">
    <source>
        <dbReference type="PROSITE" id="PS50059"/>
    </source>
</evidence>
<sequence length="138" mass="14901">MKRPDSVHHPAPDGVIRLVHWGDTVRIHVLVWLKDGTLLGSSSLGGPLTFTTGEQAVMQGIEELVIGMAVGESKTEMMATDRAFGPSSSDSISHAPDRHPRLRLAGQTLILQLELLDILDPVPQSVTKPSPWPGALRT</sequence>
<dbReference type="InParanoid" id="A0A330L7Z0"/>
<dbReference type="GO" id="GO:0003755">
    <property type="term" value="F:peptidyl-prolyl cis-trans isomerase activity"/>
    <property type="evidence" value="ECO:0007669"/>
    <property type="project" value="UniProtKB-UniRule"/>
</dbReference>
<evidence type="ECO:0000256" key="2">
    <source>
        <dbReference type="ARBA" id="ARBA00023110"/>
    </source>
</evidence>
<dbReference type="PROSITE" id="PS50059">
    <property type="entry name" value="FKBP_PPIASE"/>
    <property type="match status" value="1"/>
</dbReference>
<keyword evidence="2 3" id="KW-0697">Rotamase</keyword>
<accession>A0A330L7Z0</accession>
<dbReference type="Gene3D" id="3.10.50.40">
    <property type="match status" value="1"/>
</dbReference>
<gene>
    <name evidence="6" type="ORF">NITLEN_30147</name>
</gene>
<protein>
    <recommendedName>
        <fullName evidence="4">Peptidyl-prolyl cis-trans isomerase</fullName>
        <ecNumber evidence="4">5.2.1.8</ecNumber>
    </recommendedName>
</protein>
<dbReference type="EC" id="5.2.1.8" evidence="4"/>
<comment type="similarity">
    <text evidence="4">Belongs to the FKBP-type PPIase family.</text>
</comment>
<evidence type="ECO:0000256" key="4">
    <source>
        <dbReference type="RuleBase" id="RU003915"/>
    </source>
</evidence>
<evidence type="ECO:0000256" key="1">
    <source>
        <dbReference type="ARBA" id="ARBA00000971"/>
    </source>
</evidence>
<organism evidence="6 7">
    <name type="scientific">Nitrospira lenta</name>
    <dbReference type="NCBI Taxonomy" id="1436998"/>
    <lineage>
        <taxon>Bacteria</taxon>
        <taxon>Pseudomonadati</taxon>
        <taxon>Nitrospirota</taxon>
        <taxon>Nitrospiria</taxon>
        <taxon>Nitrospirales</taxon>
        <taxon>Nitrospiraceae</taxon>
        <taxon>Nitrospira</taxon>
    </lineage>
</organism>
<feature type="domain" description="PPIase FKBP-type" evidence="5">
    <location>
        <begin position="22"/>
        <end position="119"/>
    </location>
</feature>
<dbReference type="InterPro" id="IPR001179">
    <property type="entry name" value="PPIase_FKBP_dom"/>
</dbReference>
<name>A0A330L7Z0_9BACT</name>
<reference evidence="7" key="1">
    <citation type="submission" date="2018-04" db="EMBL/GenBank/DDBJ databases">
        <authorList>
            <person name="Lucker S."/>
            <person name="Sakoula D."/>
        </authorList>
    </citation>
    <scope>NUCLEOTIDE SEQUENCE [LARGE SCALE GENOMIC DNA]</scope>
</reference>
<dbReference type="AlphaFoldDB" id="A0A330L7Z0"/>
<evidence type="ECO:0000313" key="6">
    <source>
        <dbReference type="EMBL" id="SPP65233.1"/>
    </source>
</evidence>
<proteinExistence type="inferred from homology"/>